<feature type="region of interest" description="Disordered" evidence="1">
    <location>
        <begin position="51"/>
        <end position="111"/>
    </location>
</feature>
<name>A0A1A8YQQ4_PLAOA</name>
<dbReference type="EMBL" id="FLRD01000060">
    <property type="protein sequence ID" value="SBT33831.1"/>
    <property type="molecule type" value="Genomic_DNA"/>
</dbReference>
<gene>
    <name evidence="2" type="ORF">POVWA1_019000</name>
</gene>
<dbReference type="AlphaFoldDB" id="A0A1A8YQQ4"/>
<accession>A0A1A8YQQ4</accession>
<feature type="compositionally biased region" description="Basic residues" evidence="1">
    <location>
        <begin position="97"/>
        <end position="111"/>
    </location>
</feature>
<protein>
    <submittedName>
        <fullName evidence="2">Uncharacterized protein</fullName>
    </submittedName>
</protein>
<evidence type="ECO:0000256" key="1">
    <source>
        <dbReference type="SAM" id="MobiDB-lite"/>
    </source>
</evidence>
<evidence type="ECO:0000313" key="2">
    <source>
        <dbReference type="EMBL" id="SBT33831.1"/>
    </source>
</evidence>
<sequence>MSIQSTQPLRRFCFYLSCIFLSDKQISVKGGGKEKEKKKKGILFCVKPLGKSSKRSCASMCTPGKKNKKEEEKGIRSKPQNRGRGNEEIFHSEGNNKKKKKKKKKKSKINK</sequence>
<keyword evidence="3" id="KW-1185">Reference proteome</keyword>
<proteinExistence type="predicted"/>
<evidence type="ECO:0000313" key="3">
    <source>
        <dbReference type="Proteomes" id="UP000078555"/>
    </source>
</evidence>
<reference evidence="3" key="1">
    <citation type="submission" date="2016-05" db="EMBL/GenBank/DDBJ databases">
        <authorList>
            <person name="Naeem R."/>
        </authorList>
    </citation>
    <scope>NUCLEOTIDE SEQUENCE [LARGE SCALE GENOMIC DNA]</scope>
</reference>
<dbReference type="Proteomes" id="UP000078555">
    <property type="component" value="Unassembled WGS sequence"/>
</dbReference>
<organism evidence="2 3">
    <name type="scientific">Plasmodium ovale wallikeri</name>
    <dbReference type="NCBI Taxonomy" id="864142"/>
    <lineage>
        <taxon>Eukaryota</taxon>
        <taxon>Sar</taxon>
        <taxon>Alveolata</taxon>
        <taxon>Apicomplexa</taxon>
        <taxon>Aconoidasida</taxon>
        <taxon>Haemosporida</taxon>
        <taxon>Plasmodiidae</taxon>
        <taxon>Plasmodium</taxon>
        <taxon>Plasmodium (Plasmodium)</taxon>
    </lineage>
</organism>
<feature type="compositionally biased region" description="Basic and acidic residues" evidence="1">
    <location>
        <begin position="84"/>
        <end position="96"/>
    </location>
</feature>